<accession>A0AAD7CC31</accession>
<evidence type="ECO:0000313" key="2">
    <source>
        <dbReference type="Proteomes" id="UP001221142"/>
    </source>
</evidence>
<dbReference type="AlphaFoldDB" id="A0AAD7CC31"/>
<dbReference type="Gene3D" id="1.20.1280.50">
    <property type="match status" value="1"/>
</dbReference>
<dbReference type="SUPFAM" id="SSF52047">
    <property type="entry name" value="RNI-like"/>
    <property type="match status" value="1"/>
</dbReference>
<keyword evidence="2" id="KW-1185">Reference proteome</keyword>
<comment type="caution">
    <text evidence="1">The sequence shown here is derived from an EMBL/GenBank/DDBJ whole genome shotgun (WGS) entry which is preliminary data.</text>
</comment>
<gene>
    <name evidence="1" type="ORF">FB45DRAFT_1053245</name>
</gene>
<dbReference type="Proteomes" id="UP001221142">
    <property type="component" value="Unassembled WGS sequence"/>
</dbReference>
<name>A0AAD7CC31_9AGAR</name>
<organism evidence="1 2">
    <name type="scientific">Roridomyces roridus</name>
    <dbReference type="NCBI Taxonomy" id="1738132"/>
    <lineage>
        <taxon>Eukaryota</taxon>
        <taxon>Fungi</taxon>
        <taxon>Dikarya</taxon>
        <taxon>Basidiomycota</taxon>
        <taxon>Agaricomycotina</taxon>
        <taxon>Agaricomycetes</taxon>
        <taxon>Agaricomycetidae</taxon>
        <taxon>Agaricales</taxon>
        <taxon>Marasmiineae</taxon>
        <taxon>Mycenaceae</taxon>
        <taxon>Roridomyces</taxon>
    </lineage>
</organism>
<sequence length="478" mass="54012">MSNSVSQLRSRLTEIDRDIVFHEIQLGLLRAERESTQRHLHTVAVYPVLTLPNEITSEIFIQWVHADQKSNPMLLTLVCKQWRAVAISTPQIWAPLKNMPLGKRFLAKWLSHTGSLPLNLSLSLRGPARMNYQDSFIYQTLSRHSSQMAKLTLGSNEAINLPLGPFPRLISLSICGVGHDLDRALVIDETAPLAAPQLRQLILKYKSELPGDALQVYLPCIQLTNLELKADAAECIKFLIHTPNLEHFTVDCEDGDLPDLNQWTSVTLPRLRRIRCAKSTYPALLNLFTLPALQELSIWLDPEWKEIVQRLIARSQCSIRKLDVHAYLADHELLTGFLELTGLQSVRDLTLRGPDGRDGALEELFLKIEDPSFLPLLQSFAIQGCEFLVPTNTVTGMLCARMKGEVKLKSFQFLLGGDNDEGRDDAEVNNCDAHVVSNVRKLKALCSQGLKVDFQSKFRFWNTHLDPSVIRGFRRVLK</sequence>
<dbReference type="EMBL" id="JARKIF010000003">
    <property type="protein sequence ID" value="KAJ7644500.1"/>
    <property type="molecule type" value="Genomic_DNA"/>
</dbReference>
<protein>
    <recommendedName>
        <fullName evidence="3">F-box domain-containing protein</fullName>
    </recommendedName>
</protein>
<proteinExistence type="predicted"/>
<reference evidence="1" key="1">
    <citation type="submission" date="2023-03" db="EMBL/GenBank/DDBJ databases">
        <title>Massive genome expansion in bonnet fungi (Mycena s.s.) driven by repeated elements and novel gene families across ecological guilds.</title>
        <authorList>
            <consortium name="Lawrence Berkeley National Laboratory"/>
            <person name="Harder C.B."/>
            <person name="Miyauchi S."/>
            <person name="Viragh M."/>
            <person name="Kuo A."/>
            <person name="Thoen E."/>
            <person name="Andreopoulos B."/>
            <person name="Lu D."/>
            <person name="Skrede I."/>
            <person name="Drula E."/>
            <person name="Henrissat B."/>
            <person name="Morin E."/>
            <person name="Kohler A."/>
            <person name="Barry K."/>
            <person name="LaButti K."/>
            <person name="Morin E."/>
            <person name="Salamov A."/>
            <person name="Lipzen A."/>
            <person name="Mereny Z."/>
            <person name="Hegedus B."/>
            <person name="Baldrian P."/>
            <person name="Stursova M."/>
            <person name="Weitz H."/>
            <person name="Taylor A."/>
            <person name="Grigoriev I.V."/>
            <person name="Nagy L.G."/>
            <person name="Martin F."/>
            <person name="Kauserud H."/>
        </authorList>
    </citation>
    <scope>NUCLEOTIDE SEQUENCE</scope>
    <source>
        <strain evidence="1">9284</strain>
    </source>
</reference>
<evidence type="ECO:0008006" key="3">
    <source>
        <dbReference type="Google" id="ProtNLM"/>
    </source>
</evidence>
<evidence type="ECO:0000313" key="1">
    <source>
        <dbReference type="EMBL" id="KAJ7644500.1"/>
    </source>
</evidence>